<organism evidence="2 3">
    <name type="scientific">Geodia barretti</name>
    <name type="common">Barrett's horny sponge</name>
    <dbReference type="NCBI Taxonomy" id="519541"/>
    <lineage>
        <taxon>Eukaryota</taxon>
        <taxon>Metazoa</taxon>
        <taxon>Porifera</taxon>
        <taxon>Demospongiae</taxon>
        <taxon>Heteroscleromorpha</taxon>
        <taxon>Tetractinellida</taxon>
        <taxon>Astrophorina</taxon>
        <taxon>Geodiidae</taxon>
        <taxon>Geodia</taxon>
    </lineage>
</organism>
<feature type="compositionally biased region" description="Polar residues" evidence="1">
    <location>
        <begin position="19"/>
        <end position="28"/>
    </location>
</feature>
<dbReference type="Proteomes" id="UP001174909">
    <property type="component" value="Unassembled WGS sequence"/>
</dbReference>
<dbReference type="EMBL" id="CASHTH010002883">
    <property type="protein sequence ID" value="CAI8036601.1"/>
    <property type="molecule type" value="Genomic_DNA"/>
</dbReference>
<protein>
    <submittedName>
        <fullName evidence="2">Uncharacterized protein</fullName>
    </submittedName>
</protein>
<proteinExistence type="predicted"/>
<feature type="non-terminal residue" evidence="2">
    <location>
        <position position="47"/>
    </location>
</feature>
<evidence type="ECO:0000256" key="1">
    <source>
        <dbReference type="SAM" id="MobiDB-lite"/>
    </source>
</evidence>
<keyword evidence="3" id="KW-1185">Reference proteome</keyword>
<reference evidence="2" key="1">
    <citation type="submission" date="2023-03" db="EMBL/GenBank/DDBJ databases">
        <authorList>
            <person name="Steffen K."/>
            <person name="Cardenas P."/>
        </authorList>
    </citation>
    <scope>NUCLEOTIDE SEQUENCE</scope>
</reference>
<evidence type="ECO:0000313" key="2">
    <source>
        <dbReference type="EMBL" id="CAI8036601.1"/>
    </source>
</evidence>
<comment type="caution">
    <text evidence="2">The sequence shown here is derived from an EMBL/GenBank/DDBJ whole genome shotgun (WGS) entry which is preliminary data.</text>
</comment>
<evidence type="ECO:0000313" key="3">
    <source>
        <dbReference type="Proteomes" id="UP001174909"/>
    </source>
</evidence>
<name>A0AA35SX16_GEOBA</name>
<gene>
    <name evidence="2" type="ORF">GBAR_LOCUS20498</name>
</gene>
<sequence length="47" mass="5187">MTSVMAVYLSLPRSRDSHVQSSPTSGGTPHSECRCFRLHLNSCSYLS</sequence>
<feature type="region of interest" description="Disordered" evidence="1">
    <location>
        <begin position="1"/>
        <end position="31"/>
    </location>
</feature>
<dbReference type="AlphaFoldDB" id="A0AA35SX16"/>
<accession>A0AA35SX16</accession>